<evidence type="ECO:0000313" key="1">
    <source>
        <dbReference type="EMBL" id="PAV27985.1"/>
    </source>
</evidence>
<name>A0A2A2IA26_9BACI</name>
<keyword evidence="2" id="KW-1185">Reference proteome</keyword>
<reference evidence="1 2" key="1">
    <citation type="submission" date="2017-08" db="EMBL/GenBank/DDBJ databases">
        <title>Virgibacillus indicus sp. nov. and Virgibacillus profoundi sp. nov, two moderately halophilic bacteria isolated from marine sediment by using the Microfluidic Streak Plate.</title>
        <authorList>
            <person name="Xu B."/>
            <person name="Hu B."/>
            <person name="Wang J."/>
            <person name="Zhu Y."/>
            <person name="Huang L."/>
            <person name="Du W."/>
            <person name="Huang Y."/>
        </authorList>
    </citation>
    <scope>NUCLEOTIDE SEQUENCE [LARGE SCALE GENOMIC DNA]</scope>
    <source>
        <strain evidence="1 2">IO3-P3-H5</strain>
    </source>
</reference>
<dbReference type="GO" id="GO:0009236">
    <property type="term" value="P:cobalamin biosynthetic process"/>
    <property type="evidence" value="ECO:0007669"/>
    <property type="project" value="UniProtKB-UniPathway"/>
</dbReference>
<dbReference type="SUPFAM" id="SSF52540">
    <property type="entry name" value="P-loop containing nucleoside triphosphate hydrolases"/>
    <property type="match status" value="1"/>
</dbReference>
<gene>
    <name evidence="1" type="ORF">CIL05_19160</name>
</gene>
<protein>
    <submittedName>
        <fullName evidence="1">Uncharacterized protein</fullName>
    </submittedName>
</protein>
<dbReference type="Pfam" id="PF02283">
    <property type="entry name" value="CobU"/>
    <property type="match status" value="1"/>
</dbReference>
<dbReference type="Proteomes" id="UP000218887">
    <property type="component" value="Unassembled WGS sequence"/>
</dbReference>
<dbReference type="RefSeq" id="WP_095657148.1">
    <property type="nucleotide sequence ID" value="NZ_NPOA01000016.1"/>
</dbReference>
<dbReference type="UniPathway" id="UPA00148">
    <property type="reaction ID" value="UER00236"/>
</dbReference>
<dbReference type="AlphaFoldDB" id="A0A2A2IA26"/>
<dbReference type="OrthoDB" id="1766664at2"/>
<dbReference type="GO" id="GO:0043752">
    <property type="term" value="F:adenosylcobinamide kinase activity"/>
    <property type="evidence" value="ECO:0007669"/>
    <property type="project" value="InterPro"/>
</dbReference>
<dbReference type="InterPro" id="IPR003203">
    <property type="entry name" value="CobU/CobP"/>
</dbReference>
<dbReference type="InterPro" id="IPR027417">
    <property type="entry name" value="P-loop_NTPase"/>
</dbReference>
<accession>A0A2A2IA26</accession>
<organism evidence="1 2">
    <name type="scientific">Virgibacillus profundi</name>
    <dbReference type="NCBI Taxonomy" id="2024555"/>
    <lineage>
        <taxon>Bacteria</taxon>
        <taxon>Bacillati</taxon>
        <taxon>Bacillota</taxon>
        <taxon>Bacilli</taxon>
        <taxon>Bacillales</taxon>
        <taxon>Bacillaceae</taxon>
        <taxon>Virgibacillus</taxon>
    </lineage>
</organism>
<dbReference type="Gene3D" id="3.40.50.300">
    <property type="entry name" value="P-loop containing nucleotide triphosphate hydrolases"/>
    <property type="match status" value="1"/>
</dbReference>
<proteinExistence type="predicted"/>
<dbReference type="EMBL" id="NPOA01000016">
    <property type="protein sequence ID" value="PAV27985.1"/>
    <property type="molecule type" value="Genomic_DNA"/>
</dbReference>
<evidence type="ECO:0000313" key="2">
    <source>
        <dbReference type="Proteomes" id="UP000218887"/>
    </source>
</evidence>
<dbReference type="GO" id="GO:0000166">
    <property type="term" value="F:nucleotide binding"/>
    <property type="evidence" value="ECO:0007669"/>
    <property type="project" value="InterPro"/>
</dbReference>
<comment type="caution">
    <text evidence="1">The sequence shown here is derived from an EMBL/GenBank/DDBJ whole genome shotgun (WGS) entry which is preliminary data.</text>
</comment>
<sequence length="148" mass="16875">MHFVTGGAFNGKQAWVKGKYPGSEWISAYKGEPLVEDLNTLSSTSIVLEGLEIWLKEHSAEMTVNEARNYFVNVLNGYIDWENSAQNRKIIIIGTDITKGIVPIDKNDRNWRDLTGWAYQDLSTRCSHVDVIWYGINQTIKPCHSKEK</sequence>